<evidence type="ECO:0000256" key="4">
    <source>
        <dbReference type="ARBA" id="ARBA00022692"/>
    </source>
</evidence>
<evidence type="ECO:0000256" key="7">
    <source>
        <dbReference type="SAM" id="Phobius"/>
    </source>
</evidence>
<evidence type="ECO:0000256" key="6">
    <source>
        <dbReference type="ARBA" id="ARBA00023136"/>
    </source>
</evidence>
<dbReference type="EMBL" id="CP003221">
    <property type="protein sequence ID" value="EGJ50614.1"/>
    <property type="molecule type" value="Genomic_DNA"/>
</dbReference>
<keyword evidence="4 7" id="KW-0812">Transmembrane</keyword>
<comment type="subcellular location">
    <subcellularLocation>
        <location evidence="1">Cell membrane</location>
        <topology evidence="1">Multi-pass membrane protein</topology>
    </subcellularLocation>
</comment>
<dbReference type="AlphaFoldDB" id="F3YXB6"/>
<dbReference type="RefSeq" id="WP_005987023.1">
    <property type="nucleotide sequence ID" value="NC_016629.1"/>
</dbReference>
<proteinExistence type="inferred from homology"/>
<dbReference type="Proteomes" id="UP000007844">
    <property type="component" value="Chromosome"/>
</dbReference>
<dbReference type="KEGG" id="daf:Desaf_2288"/>
<reference evidence="8 9" key="1">
    <citation type="journal article" date="2011" name="J. Bacteriol.">
        <title>Genome sequence of the mercury-methylating and pleomorphic Desulfovibrio africanus Strain Walvis Bay.</title>
        <authorList>
            <person name="Brown S.D."/>
            <person name="Wall J.D."/>
            <person name="Kucken A.M."/>
            <person name="Gilmour C.C."/>
            <person name="Podar M."/>
            <person name="Brandt C.C."/>
            <person name="Teshima H."/>
            <person name="Detter J.C."/>
            <person name="Han C.S."/>
            <person name="Land M.L."/>
            <person name="Lucas S."/>
            <person name="Han J."/>
            <person name="Pennacchio L."/>
            <person name="Nolan M."/>
            <person name="Pitluck S."/>
            <person name="Woyke T."/>
            <person name="Goodwin L."/>
            <person name="Palumbo A.V."/>
            <person name="Elias D.A."/>
        </authorList>
    </citation>
    <scope>NUCLEOTIDE SEQUENCE [LARGE SCALE GENOMIC DNA]</scope>
    <source>
        <strain evidence="8 9">Walvis Bay</strain>
    </source>
</reference>
<dbReference type="HOGENOM" id="CLU_160040_0_1_7"/>
<dbReference type="GO" id="GO:0005886">
    <property type="term" value="C:plasma membrane"/>
    <property type="evidence" value="ECO:0007669"/>
    <property type="project" value="UniProtKB-SubCell"/>
</dbReference>
<keyword evidence="6 7" id="KW-0472">Membrane</keyword>
<dbReference type="PANTHER" id="PTHR33884">
    <property type="entry name" value="UPF0410 PROTEIN YMGE"/>
    <property type="match status" value="1"/>
</dbReference>
<dbReference type="Pfam" id="PF04226">
    <property type="entry name" value="Transgly_assoc"/>
    <property type="match status" value="1"/>
</dbReference>
<dbReference type="PANTHER" id="PTHR33884:SF3">
    <property type="entry name" value="UPF0410 PROTEIN YMGE"/>
    <property type="match status" value="1"/>
</dbReference>
<evidence type="ECO:0000256" key="3">
    <source>
        <dbReference type="ARBA" id="ARBA00022475"/>
    </source>
</evidence>
<accession>F3YXB6</accession>
<keyword evidence="5 7" id="KW-1133">Transmembrane helix</keyword>
<evidence type="ECO:0000313" key="8">
    <source>
        <dbReference type="EMBL" id="EGJ50614.1"/>
    </source>
</evidence>
<comment type="similarity">
    <text evidence="2">Belongs to the UPF0410 family.</text>
</comment>
<dbReference type="eggNOG" id="COG2261">
    <property type="taxonomic scope" value="Bacteria"/>
</dbReference>
<feature type="transmembrane region" description="Helical" evidence="7">
    <location>
        <begin position="33"/>
        <end position="51"/>
    </location>
</feature>
<organism evidence="8 9">
    <name type="scientific">Desulfocurvibacter africanus subsp. africanus str. Walvis Bay</name>
    <dbReference type="NCBI Taxonomy" id="690850"/>
    <lineage>
        <taxon>Bacteria</taxon>
        <taxon>Pseudomonadati</taxon>
        <taxon>Thermodesulfobacteriota</taxon>
        <taxon>Desulfovibrionia</taxon>
        <taxon>Desulfovibrionales</taxon>
        <taxon>Desulfovibrionaceae</taxon>
        <taxon>Desulfocurvibacter</taxon>
    </lineage>
</organism>
<gene>
    <name evidence="8" type="ORF">Desaf_2288</name>
</gene>
<evidence type="ECO:0000256" key="5">
    <source>
        <dbReference type="ARBA" id="ARBA00022989"/>
    </source>
</evidence>
<evidence type="ECO:0000256" key="2">
    <source>
        <dbReference type="ARBA" id="ARBA00011006"/>
    </source>
</evidence>
<sequence>MLYLLFMLVIGALAGWLAGKIMRGGGFGLPKNILLGIAGAFIGGILFRLVGFRPFGPIGALISATVGAVLLLWIVGRFRRG</sequence>
<dbReference type="InterPro" id="IPR007341">
    <property type="entry name" value="Transgly_assoc"/>
</dbReference>
<name>F3YXB6_DESAF</name>
<keyword evidence="3" id="KW-1003">Cell membrane</keyword>
<keyword evidence="9" id="KW-1185">Reference proteome</keyword>
<dbReference type="STRING" id="690850.Desaf_2288"/>
<protein>
    <submittedName>
        <fullName evidence="8">Transglycosylase-associated protein</fullName>
    </submittedName>
</protein>
<evidence type="ECO:0000256" key="1">
    <source>
        <dbReference type="ARBA" id="ARBA00004651"/>
    </source>
</evidence>
<feature type="transmembrane region" description="Helical" evidence="7">
    <location>
        <begin position="58"/>
        <end position="76"/>
    </location>
</feature>
<evidence type="ECO:0000313" key="9">
    <source>
        <dbReference type="Proteomes" id="UP000007844"/>
    </source>
</evidence>